<evidence type="ECO:0000313" key="3">
    <source>
        <dbReference type="EMBL" id="TEU25530.1"/>
    </source>
</evidence>
<evidence type="ECO:0000256" key="1">
    <source>
        <dbReference type="SAM" id="MobiDB-lite"/>
    </source>
</evidence>
<dbReference type="OrthoDB" id="784829at2"/>
<reference evidence="3 4" key="1">
    <citation type="submission" date="2019-03" db="EMBL/GenBank/DDBJ databases">
        <title>Alkanindiges illinoisensis: a potential pathogenic isolated from ascites of a gastric cancer patient with abdominal metastasis.</title>
        <authorList>
            <person name="Hu X."/>
            <person name="Yang B."/>
            <person name="Yan X."/>
            <person name="Lin L."/>
            <person name="Zhao H."/>
            <person name="Zhou F."/>
            <person name="Su B."/>
            <person name="Chen J."/>
            <person name="Rui Y."/>
            <person name="Wang Q."/>
            <person name="Zheng L."/>
        </authorList>
    </citation>
    <scope>NUCLEOTIDE SEQUENCE [LARGE SCALE GENOMIC DNA]</scope>
    <source>
        <strain evidence="3 4">NFYY 23406</strain>
    </source>
</reference>
<dbReference type="CDD" id="cd01029">
    <property type="entry name" value="TOPRIM_primases"/>
    <property type="match status" value="1"/>
</dbReference>
<sequence>MGVKTMKDTDNTIDLWDEPFCGTGALPVNQTEFSEQYEAGQQNVRARANHADSTLLQDQAKAYALKYASSVIKLGYVFKYLFCYTDVNGKPVYFKARYEHANFDNLPADEQEQIASKARANRHKWIRALSFNCHTRQWRLKEPDYTAAYPAGNGKKPLYRLVDMVQADTAQSVYIFEGEQKADYAASLGLVATTCGSSGSITTTHLEPLAGRSVVIWPDNDEAGIKARDEIAAALQAVGCSVLSIDIDALGLPEKGDIVDWVQQRTNNSQTTTKADIEALSLIKCQVISGSADSRKILSNTSGNIPKGHLCEPLYSGGNDARFEILPHGIFYIAKDQHDNERAHFICSPVLVIAKTRDTHGNAWGRLLQWHDDERRLHQWAMPMQLLQGDGSEVRRELADQGVTISPERKSRDLLTTYLNGYPSDTFALCVDRLGWHGLRYVMPQHTYGEQQGQLTVFQQNSVMAASFYPLGSLADWQQQISQPCGNHSRLVFALACAFAGQLLEPLNEQGGGFHIRGDSSSGKSTALKLAGSVWGDPEQVIRQWRATSNALEGIAALHNDNFLGLDEIGQCNAKDIGDTVYMLSNGQGKARMQRTGITRPVSQWRVMFLSNGEESLAAIMQQTGKRTNAGQEIRLADIPADAGHGLGIFDPLSTDQPPAAYAEQLKQASASNHGTAGIAWLEYLTSNKAAVTEQAQVYIQQFMQDYASSKNGQVQRVARRFAIVAAAGELATLAGITAWQQGRAIEAIGQCFNAWLNGFGDGANLESRNILAEVKAFFEAHGSSRFENMQPPVMNDGSDMLQRIINRVGYYRQDDNSRAYLVYPEQFKSEICKGRDDKQVIKILKAAGWLILGDGGRNQKKETLPDGSRPRMYVFNNRMWEWDNEASAELSKSSGTGGTSGTDQQPQGLQPVPVQKAVVGQSGTGEISLVMSQSVPAVKTAVGQHKSLDNKGLSQVSQLSHCNNDELNSQIKNSRRAVL</sequence>
<feature type="compositionally biased region" description="Low complexity" evidence="1">
    <location>
        <begin position="902"/>
        <end position="912"/>
    </location>
</feature>
<dbReference type="InterPro" id="IPR009270">
    <property type="entry name" value="DUF927"/>
</dbReference>
<evidence type="ECO:0000259" key="2">
    <source>
        <dbReference type="PROSITE" id="PS50880"/>
    </source>
</evidence>
<comment type="caution">
    <text evidence="3">The sequence shown here is derived from an EMBL/GenBank/DDBJ whole genome shotgun (WGS) entry which is preliminary data.</text>
</comment>
<name>A0A4Y7XBS0_9GAMM</name>
<gene>
    <name evidence="3" type="ORF">E2B99_09165</name>
</gene>
<keyword evidence="4" id="KW-1185">Reference proteome</keyword>
<evidence type="ECO:0000313" key="4">
    <source>
        <dbReference type="Proteomes" id="UP000297834"/>
    </source>
</evidence>
<accession>A0A4Y7XBS0</accession>
<dbReference type="InterPro" id="IPR034154">
    <property type="entry name" value="TOPRIM_DnaG/twinkle"/>
</dbReference>
<dbReference type="PROSITE" id="PS50880">
    <property type="entry name" value="TOPRIM"/>
    <property type="match status" value="1"/>
</dbReference>
<feature type="domain" description="Toprim" evidence="2">
    <location>
        <begin position="171"/>
        <end position="253"/>
    </location>
</feature>
<feature type="region of interest" description="Disordered" evidence="1">
    <location>
        <begin position="887"/>
        <end position="912"/>
    </location>
</feature>
<protein>
    <submittedName>
        <fullName evidence="3">DUF927 domain-containing protein</fullName>
    </submittedName>
</protein>
<dbReference type="EMBL" id="SNTY01000036">
    <property type="protein sequence ID" value="TEU25530.1"/>
    <property type="molecule type" value="Genomic_DNA"/>
</dbReference>
<proteinExistence type="predicted"/>
<organism evidence="3 4">
    <name type="scientific">Alkanindiges illinoisensis</name>
    <dbReference type="NCBI Taxonomy" id="197183"/>
    <lineage>
        <taxon>Bacteria</taxon>
        <taxon>Pseudomonadati</taxon>
        <taxon>Pseudomonadota</taxon>
        <taxon>Gammaproteobacteria</taxon>
        <taxon>Moraxellales</taxon>
        <taxon>Moraxellaceae</taxon>
        <taxon>Alkanindiges</taxon>
    </lineage>
</organism>
<dbReference type="Gene3D" id="3.40.1360.10">
    <property type="match status" value="1"/>
</dbReference>
<dbReference type="Pfam" id="PF06048">
    <property type="entry name" value="DUF927"/>
    <property type="match status" value="1"/>
</dbReference>
<dbReference type="Proteomes" id="UP000297834">
    <property type="component" value="Unassembled WGS sequence"/>
</dbReference>
<dbReference type="AlphaFoldDB" id="A0A4Y7XBS0"/>
<dbReference type="InterPro" id="IPR006171">
    <property type="entry name" value="TOPRIM_dom"/>
</dbReference>